<evidence type="ECO:0000256" key="1">
    <source>
        <dbReference type="SAM" id="MobiDB-lite"/>
    </source>
</evidence>
<accession>A0AAJ0HS44</accession>
<dbReference type="AlphaFoldDB" id="A0AAJ0HS44"/>
<evidence type="ECO:0000313" key="4">
    <source>
        <dbReference type="Proteomes" id="UP001275084"/>
    </source>
</evidence>
<gene>
    <name evidence="3" type="ORF">B0T25DRAFT_124895</name>
</gene>
<reference evidence="3" key="2">
    <citation type="submission" date="2023-06" db="EMBL/GenBank/DDBJ databases">
        <authorList>
            <consortium name="Lawrence Berkeley National Laboratory"/>
            <person name="Haridas S."/>
            <person name="Hensen N."/>
            <person name="Bonometti L."/>
            <person name="Westerberg I."/>
            <person name="Brannstrom I.O."/>
            <person name="Guillou S."/>
            <person name="Cros-Aarteil S."/>
            <person name="Calhoun S."/>
            <person name="Kuo A."/>
            <person name="Mondo S."/>
            <person name="Pangilinan J."/>
            <person name="Riley R."/>
            <person name="Labutti K."/>
            <person name="Andreopoulos B."/>
            <person name="Lipzen A."/>
            <person name="Chen C."/>
            <person name="Yanf M."/>
            <person name="Daum C."/>
            <person name="Ng V."/>
            <person name="Clum A."/>
            <person name="Steindorff A."/>
            <person name="Ohm R."/>
            <person name="Martin F."/>
            <person name="Silar P."/>
            <person name="Natvig D."/>
            <person name="Lalanne C."/>
            <person name="Gautier V."/>
            <person name="Ament-Velasquez S.L."/>
            <person name="Kruys A."/>
            <person name="Hutchinson M.I."/>
            <person name="Powell A.J."/>
            <person name="Barry K."/>
            <person name="Miller A.N."/>
            <person name="Grigoriev I.V."/>
            <person name="Debuchy R."/>
            <person name="Gladieux P."/>
            <person name="Thoren M.H."/>
            <person name="Johannesson H."/>
        </authorList>
    </citation>
    <scope>NUCLEOTIDE SEQUENCE</scope>
    <source>
        <strain evidence="3">CBS 955.72</strain>
    </source>
</reference>
<keyword evidence="4" id="KW-1185">Reference proteome</keyword>
<feature type="compositionally biased region" description="Polar residues" evidence="1">
    <location>
        <begin position="84"/>
        <end position="96"/>
    </location>
</feature>
<protein>
    <recommendedName>
        <fullName evidence="5">Secreted protein</fullName>
    </recommendedName>
</protein>
<keyword evidence="2" id="KW-0732">Signal</keyword>
<name>A0AAJ0HS44_9PEZI</name>
<feature type="chain" id="PRO_5042609471" description="Secreted protein" evidence="2">
    <location>
        <begin position="23"/>
        <end position="111"/>
    </location>
</feature>
<comment type="caution">
    <text evidence="3">The sequence shown here is derived from an EMBL/GenBank/DDBJ whole genome shotgun (WGS) entry which is preliminary data.</text>
</comment>
<dbReference type="Proteomes" id="UP001275084">
    <property type="component" value="Unassembled WGS sequence"/>
</dbReference>
<evidence type="ECO:0008006" key="5">
    <source>
        <dbReference type="Google" id="ProtNLM"/>
    </source>
</evidence>
<organism evidence="3 4">
    <name type="scientific">Lasiosphaeria hispida</name>
    <dbReference type="NCBI Taxonomy" id="260671"/>
    <lineage>
        <taxon>Eukaryota</taxon>
        <taxon>Fungi</taxon>
        <taxon>Dikarya</taxon>
        <taxon>Ascomycota</taxon>
        <taxon>Pezizomycotina</taxon>
        <taxon>Sordariomycetes</taxon>
        <taxon>Sordariomycetidae</taxon>
        <taxon>Sordariales</taxon>
        <taxon>Lasiosphaeriaceae</taxon>
        <taxon>Lasiosphaeria</taxon>
    </lineage>
</organism>
<reference evidence="3" key="1">
    <citation type="journal article" date="2023" name="Mol. Phylogenet. Evol.">
        <title>Genome-scale phylogeny and comparative genomics of the fungal order Sordariales.</title>
        <authorList>
            <person name="Hensen N."/>
            <person name="Bonometti L."/>
            <person name="Westerberg I."/>
            <person name="Brannstrom I.O."/>
            <person name="Guillou S."/>
            <person name="Cros-Aarteil S."/>
            <person name="Calhoun S."/>
            <person name="Haridas S."/>
            <person name="Kuo A."/>
            <person name="Mondo S."/>
            <person name="Pangilinan J."/>
            <person name="Riley R."/>
            <person name="LaButti K."/>
            <person name="Andreopoulos B."/>
            <person name="Lipzen A."/>
            <person name="Chen C."/>
            <person name="Yan M."/>
            <person name="Daum C."/>
            <person name="Ng V."/>
            <person name="Clum A."/>
            <person name="Steindorff A."/>
            <person name="Ohm R.A."/>
            <person name="Martin F."/>
            <person name="Silar P."/>
            <person name="Natvig D.O."/>
            <person name="Lalanne C."/>
            <person name="Gautier V."/>
            <person name="Ament-Velasquez S.L."/>
            <person name="Kruys A."/>
            <person name="Hutchinson M.I."/>
            <person name="Powell A.J."/>
            <person name="Barry K."/>
            <person name="Miller A.N."/>
            <person name="Grigoriev I.V."/>
            <person name="Debuchy R."/>
            <person name="Gladieux P."/>
            <person name="Hiltunen Thoren M."/>
            <person name="Johannesson H."/>
        </authorList>
    </citation>
    <scope>NUCLEOTIDE SEQUENCE</scope>
    <source>
        <strain evidence="3">CBS 955.72</strain>
    </source>
</reference>
<feature type="region of interest" description="Disordered" evidence="1">
    <location>
        <begin position="68"/>
        <end position="98"/>
    </location>
</feature>
<dbReference type="EMBL" id="JAUIQD010000002">
    <property type="protein sequence ID" value="KAK3360241.1"/>
    <property type="molecule type" value="Genomic_DNA"/>
</dbReference>
<feature type="signal peptide" evidence="2">
    <location>
        <begin position="1"/>
        <end position="22"/>
    </location>
</feature>
<evidence type="ECO:0000256" key="2">
    <source>
        <dbReference type="SAM" id="SignalP"/>
    </source>
</evidence>
<evidence type="ECO:0000313" key="3">
    <source>
        <dbReference type="EMBL" id="KAK3360241.1"/>
    </source>
</evidence>
<proteinExistence type="predicted"/>
<sequence length="111" mass="12373">MFFFPGFFSLVSFVPFWSDCRGALMPLHDIKRAALPPTKSRLCNRQVSARVHDLIASLPFHGKSPIRRLRVTEPDGPSHRPSRILSQTSRASSPTQYRGAVALHFTSPTGV</sequence>